<dbReference type="EMBL" id="AP024412">
    <property type="protein sequence ID" value="BCR35886.1"/>
    <property type="molecule type" value="Genomic_DNA"/>
</dbReference>
<dbReference type="RefSeq" id="WP_176238717.1">
    <property type="nucleotide sequence ID" value="NZ_AP024412.1"/>
</dbReference>
<evidence type="ECO:0000256" key="2">
    <source>
        <dbReference type="ARBA" id="ARBA00023125"/>
    </source>
</evidence>
<dbReference type="SUPFAM" id="SSF116726">
    <property type="entry name" value="TrkA C-terminal domain-like"/>
    <property type="match status" value="1"/>
</dbReference>
<keyword evidence="2" id="KW-0238">DNA-binding</keyword>
<dbReference type="GO" id="GO:0008324">
    <property type="term" value="F:monoatomic cation transmembrane transporter activity"/>
    <property type="evidence" value="ECO:0007669"/>
    <property type="project" value="InterPro"/>
</dbReference>
<keyword evidence="3" id="KW-0804">Transcription</keyword>
<dbReference type="GO" id="GO:0003700">
    <property type="term" value="F:DNA-binding transcription factor activity"/>
    <property type="evidence" value="ECO:0007669"/>
    <property type="project" value="InterPro"/>
</dbReference>
<dbReference type="GO" id="GO:0006813">
    <property type="term" value="P:potassium ion transport"/>
    <property type="evidence" value="ECO:0007669"/>
    <property type="project" value="InterPro"/>
</dbReference>
<dbReference type="InterPro" id="IPR006037">
    <property type="entry name" value="RCK_C"/>
</dbReference>
<keyword evidence="1" id="KW-0805">Transcription regulation</keyword>
<protein>
    <submittedName>
        <fullName evidence="4">GntR family transcriptional regulator</fullName>
    </submittedName>
</protein>
<evidence type="ECO:0000256" key="3">
    <source>
        <dbReference type="ARBA" id="ARBA00023163"/>
    </source>
</evidence>
<dbReference type="InterPro" id="IPR036388">
    <property type="entry name" value="WH-like_DNA-bd_sf"/>
</dbReference>
<dbReference type="AlphaFoldDB" id="A0A7U9XW14"/>
<gene>
    <name evidence="4" type="ORF">MPAN_007790</name>
</gene>
<dbReference type="InterPro" id="IPR036721">
    <property type="entry name" value="RCK_C_sf"/>
</dbReference>
<proteinExistence type="predicted"/>
<keyword evidence="5" id="KW-1185">Reference proteome</keyword>
<dbReference type="InterPro" id="IPR050679">
    <property type="entry name" value="Bact_HTH_transcr_reg"/>
</dbReference>
<dbReference type="PANTHER" id="PTHR44846:SF1">
    <property type="entry name" value="MANNOSYL-D-GLYCERATE TRANSPORT_METABOLISM SYSTEM REPRESSOR MNGR-RELATED"/>
    <property type="match status" value="1"/>
</dbReference>
<name>A0A7U9XW14_9MOLU</name>
<dbReference type="SMART" id="SM00345">
    <property type="entry name" value="HTH_GNTR"/>
    <property type="match status" value="1"/>
</dbReference>
<dbReference type="SUPFAM" id="SSF46785">
    <property type="entry name" value="Winged helix' DNA-binding domain"/>
    <property type="match status" value="1"/>
</dbReference>
<dbReference type="KEGG" id="manr:MPAN_007790"/>
<dbReference type="GO" id="GO:0045892">
    <property type="term" value="P:negative regulation of DNA-templated transcription"/>
    <property type="evidence" value="ECO:0007669"/>
    <property type="project" value="TreeGrafter"/>
</dbReference>
<dbReference type="InterPro" id="IPR000524">
    <property type="entry name" value="Tscrpt_reg_HTH_GntR"/>
</dbReference>
<dbReference type="GO" id="GO:0003677">
    <property type="term" value="F:DNA binding"/>
    <property type="evidence" value="ECO:0007669"/>
    <property type="project" value="UniProtKB-KW"/>
</dbReference>
<dbReference type="PANTHER" id="PTHR44846">
    <property type="entry name" value="MANNOSYL-D-GLYCERATE TRANSPORT/METABOLISM SYSTEM REPRESSOR MNGR-RELATED"/>
    <property type="match status" value="1"/>
</dbReference>
<dbReference type="Gene3D" id="1.10.10.10">
    <property type="entry name" value="Winged helix-like DNA-binding domain superfamily/Winged helix DNA-binding domain"/>
    <property type="match status" value="1"/>
</dbReference>
<dbReference type="PROSITE" id="PS50949">
    <property type="entry name" value="HTH_GNTR"/>
    <property type="match status" value="1"/>
</dbReference>
<dbReference type="Pfam" id="PF00392">
    <property type="entry name" value="GntR"/>
    <property type="match status" value="1"/>
</dbReference>
<accession>A0A7U9XW14</accession>
<organism evidence="4 5">
    <name type="scientific">Mariniplasma anaerobium</name>
    <dbReference type="NCBI Taxonomy" id="2735436"/>
    <lineage>
        <taxon>Bacteria</taxon>
        <taxon>Bacillati</taxon>
        <taxon>Mycoplasmatota</taxon>
        <taxon>Mollicutes</taxon>
        <taxon>Acholeplasmatales</taxon>
        <taxon>Acholeplasmataceae</taxon>
        <taxon>Mariniplasma</taxon>
    </lineage>
</organism>
<evidence type="ECO:0000313" key="4">
    <source>
        <dbReference type="EMBL" id="BCR35886.1"/>
    </source>
</evidence>
<dbReference type="Proteomes" id="UP000620133">
    <property type="component" value="Chromosome"/>
</dbReference>
<dbReference type="Pfam" id="PF02080">
    <property type="entry name" value="TrkA_C"/>
    <property type="match status" value="1"/>
</dbReference>
<reference evidence="4" key="1">
    <citation type="submission" date="2021-01" db="EMBL/GenBank/DDBJ databases">
        <title>Draft genome sequence of Acholeplasmataceae bacterium strain Mahy22.</title>
        <authorList>
            <person name="Watanabe M."/>
            <person name="Kojima H."/>
            <person name="Fukui M."/>
        </authorList>
    </citation>
    <scope>NUCLEOTIDE SEQUENCE</scope>
    <source>
        <strain evidence="4">Mahy22</strain>
    </source>
</reference>
<dbReference type="InterPro" id="IPR036390">
    <property type="entry name" value="WH_DNA-bd_sf"/>
</dbReference>
<dbReference type="Gene3D" id="3.30.70.1450">
    <property type="entry name" value="Regulator of K+ conductance, C-terminal domain"/>
    <property type="match status" value="1"/>
</dbReference>
<evidence type="ECO:0000313" key="5">
    <source>
        <dbReference type="Proteomes" id="UP000620133"/>
    </source>
</evidence>
<evidence type="ECO:0000256" key="1">
    <source>
        <dbReference type="ARBA" id="ARBA00023015"/>
    </source>
</evidence>
<sequence>MKTDEKNIARYEQIAYQLAKDIVSGNIKELEKLSGRSLLSSKYNVSSETIRKAIELLHAYHVVKVKDRSGIIVISSENASAYIRDYKKKNSSKKHFEETLDLLEQSTKMNQDLHKKIKKIMQLTKSELFPFEYFVIKLNEQSNHIGETIASINLYDKAETMIVAYEKEKLFYQAPSPDTCLSASMKLYILGNDEIERKVKKFFNS</sequence>